<proteinExistence type="predicted"/>
<protein>
    <submittedName>
        <fullName evidence="1">Uncharacterized protein</fullName>
    </submittedName>
</protein>
<dbReference type="Proteomes" id="UP000190669">
    <property type="component" value="Unassembled WGS sequence"/>
</dbReference>
<evidence type="ECO:0000313" key="1">
    <source>
        <dbReference type="EMBL" id="SKC06737.1"/>
    </source>
</evidence>
<comment type="caution">
    <text evidence="1">The sequence shown here is derived from an EMBL/GenBank/DDBJ whole genome shotgun (WGS) entry which is preliminary data.</text>
</comment>
<name>A0ABY1LDT2_9FLAO</name>
<dbReference type="EMBL" id="FUZE01000026">
    <property type="protein sequence ID" value="SKC06737.1"/>
    <property type="molecule type" value="Genomic_DNA"/>
</dbReference>
<reference evidence="1 2" key="1">
    <citation type="submission" date="2017-02" db="EMBL/GenBank/DDBJ databases">
        <authorList>
            <person name="Varghese N."/>
            <person name="Submissions S."/>
        </authorList>
    </citation>
    <scope>NUCLEOTIDE SEQUENCE [LARGE SCALE GENOMIC DNA]</scope>
    <source>
        <strain evidence="1 2">DSM 16775</strain>
    </source>
</reference>
<organism evidence="1 2">
    <name type="scientific">Chryseobacterium balustinum</name>
    <dbReference type="NCBI Taxonomy" id="246"/>
    <lineage>
        <taxon>Bacteria</taxon>
        <taxon>Pseudomonadati</taxon>
        <taxon>Bacteroidota</taxon>
        <taxon>Flavobacteriia</taxon>
        <taxon>Flavobacteriales</taxon>
        <taxon>Weeksellaceae</taxon>
        <taxon>Chryseobacterium group</taxon>
        <taxon>Chryseobacterium</taxon>
    </lineage>
</organism>
<keyword evidence="2" id="KW-1185">Reference proteome</keyword>
<accession>A0ABY1LDT2</accession>
<gene>
    <name evidence="1" type="ORF">SAMN05421800_1264</name>
</gene>
<sequence length="38" mass="4619">MKDRFLLYFKDTDLIDFADVEMPMPYHFGIYVITKCEL</sequence>
<evidence type="ECO:0000313" key="2">
    <source>
        <dbReference type="Proteomes" id="UP000190669"/>
    </source>
</evidence>